<organism evidence="1 2">
    <name type="scientific">Bacillus solimangrovi</name>
    <dbReference type="NCBI Taxonomy" id="1305675"/>
    <lineage>
        <taxon>Bacteria</taxon>
        <taxon>Bacillati</taxon>
        <taxon>Bacillota</taxon>
        <taxon>Bacilli</taxon>
        <taxon>Bacillales</taxon>
        <taxon>Bacillaceae</taxon>
        <taxon>Bacillus</taxon>
    </lineage>
</organism>
<protein>
    <submittedName>
        <fullName evidence="1">Osmotically inducible protein C</fullName>
    </submittedName>
</protein>
<dbReference type="OrthoDB" id="13625at2"/>
<sequence length="132" mass="14846">MELNFQMKDEGFLGELPYGEIHISGNDDFGFRPGQLMVSSIAVCSASVLKNVLKKKRLDVQDMKVTAQATRNPDEANRIEKINIHFVIKGTGITEDVVEKAVELARKHCPMVQSVKDSIEIEENFEIIRLSI</sequence>
<dbReference type="SUPFAM" id="SSF82784">
    <property type="entry name" value="OsmC-like"/>
    <property type="match status" value="1"/>
</dbReference>
<dbReference type="PANTHER" id="PTHR34352">
    <property type="entry name" value="PROTEIN YHFA"/>
    <property type="match status" value="1"/>
</dbReference>
<dbReference type="STRING" id="1305675.BFG57_05565"/>
<dbReference type="InterPro" id="IPR003718">
    <property type="entry name" value="OsmC/Ohr_fam"/>
</dbReference>
<dbReference type="AlphaFoldDB" id="A0A1E5LB91"/>
<dbReference type="Gene3D" id="3.30.300.20">
    <property type="match status" value="1"/>
</dbReference>
<proteinExistence type="predicted"/>
<dbReference type="Proteomes" id="UP000095209">
    <property type="component" value="Unassembled WGS sequence"/>
</dbReference>
<dbReference type="PANTHER" id="PTHR34352:SF1">
    <property type="entry name" value="PROTEIN YHFA"/>
    <property type="match status" value="1"/>
</dbReference>
<dbReference type="Pfam" id="PF02566">
    <property type="entry name" value="OsmC"/>
    <property type="match status" value="1"/>
</dbReference>
<dbReference type="InterPro" id="IPR036102">
    <property type="entry name" value="OsmC/Ohrsf"/>
</dbReference>
<gene>
    <name evidence="1" type="ORF">BFG57_05565</name>
</gene>
<dbReference type="RefSeq" id="WP_069718593.1">
    <property type="nucleotide sequence ID" value="NZ_MJEH01000062.1"/>
</dbReference>
<reference evidence="1 2" key="1">
    <citation type="submission" date="2016-08" db="EMBL/GenBank/DDBJ databases">
        <title>Genome of Bacillus solimangrovi GH2-4.</title>
        <authorList>
            <person name="Lim S."/>
            <person name="Kim B.-C."/>
        </authorList>
    </citation>
    <scope>NUCLEOTIDE SEQUENCE [LARGE SCALE GENOMIC DNA]</scope>
    <source>
        <strain evidence="1 2">GH2-4</strain>
    </source>
</reference>
<keyword evidence="2" id="KW-1185">Reference proteome</keyword>
<accession>A0A1E5LB91</accession>
<dbReference type="EMBL" id="MJEH01000062">
    <property type="protein sequence ID" value="OEH91333.1"/>
    <property type="molecule type" value="Genomic_DNA"/>
</dbReference>
<evidence type="ECO:0000313" key="1">
    <source>
        <dbReference type="EMBL" id="OEH91333.1"/>
    </source>
</evidence>
<evidence type="ECO:0000313" key="2">
    <source>
        <dbReference type="Proteomes" id="UP000095209"/>
    </source>
</evidence>
<comment type="caution">
    <text evidence="1">The sequence shown here is derived from an EMBL/GenBank/DDBJ whole genome shotgun (WGS) entry which is preliminary data.</text>
</comment>
<dbReference type="InterPro" id="IPR015946">
    <property type="entry name" value="KH_dom-like_a/b"/>
</dbReference>
<name>A0A1E5LB91_9BACI</name>